<accession>A9UYZ6</accession>
<protein>
    <submittedName>
        <fullName evidence="1">Uncharacterized protein</fullName>
    </submittedName>
</protein>
<dbReference type="Proteomes" id="UP000001357">
    <property type="component" value="Unassembled WGS sequence"/>
</dbReference>
<organism evidence="1 2">
    <name type="scientific">Monosiga brevicollis</name>
    <name type="common">Choanoflagellate</name>
    <dbReference type="NCBI Taxonomy" id="81824"/>
    <lineage>
        <taxon>Eukaryota</taxon>
        <taxon>Choanoflagellata</taxon>
        <taxon>Craspedida</taxon>
        <taxon>Salpingoecidae</taxon>
        <taxon>Monosiga</taxon>
    </lineage>
</organism>
<dbReference type="GeneID" id="5890797"/>
<dbReference type="EMBL" id="CH991550">
    <property type="protein sequence ID" value="EDQ89696.1"/>
    <property type="molecule type" value="Genomic_DNA"/>
</dbReference>
<name>A9UYZ6_MONBE</name>
<keyword evidence="2" id="KW-1185">Reference proteome</keyword>
<dbReference type="KEGG" id="mbr:MONBRDRAFT_8078"/>
<dbReference type="InParanoid" id="A9UYZ6"/>
<proteinExistence type="predicted"/>
<evidence type="ECO:0000313" key="2">
    <source>
        <dbReference type="Proteomes" id="UP000001357"/>
    </source>
</evidence>
<reference evidence="1 2" key="1">
    <citation type="journal article" date="2008" name="Nature">
        <title>The genome of the choanoflagellate Monosiga brevicollis and the origin of metazoans.</title>
        <authorList>
            <consortium name="JGI Sequencing"/>
            <person name="King N."/>
            <person name="Westbrook M.J."/>
            <person name="Young S.L."/>
            <person name="Kuo A."/>
            <person name="Abedin M."/>
            <person name="Chapman J."/>
            <person name="Fairclough S."/>
            <person name="Hellsten U."/>
            <person name="Isogai Y."/>
            <person name="Letunic I."/>
            <person name="Marr M."/>
            <person name="Pincus D."/>
            <person name="Putnam N."/>
            <person name="Rokas A."/>
            <person name="Wright K.J."/>
            <person name="Zuzow R."/>
            <person name="Dirks W."/>
            <person name="Good M."/>
            <person name="Goodstein D."/>
            <person name="Lemons D."/>
            <person name="Li W."/>
            <person name="Lyons J.B."/>
            <person name="Morris A."/>
            <person name="Nichols S."/>
            <person name="Richter D.J."/>
            <person name="Salamov A."/>
            <person name="Bork P."/>
            <person name="Lim W.A."/>
            <person name="Manning G."/>
            <person name="Miller W.T."/>
            <person name="McGinnis W."/>
            <person name="Shapiro H."/>
            <person name="Tjian R."/>
            <person name="Grigoriev I.V."/>
            <person name="Rokhsar D."/>
        </authorList>
    </citation>
    <scope>NUCLEOTIDE SEQUENCE [LARGE SCALE GENOMIC DNA]</scope>
    <source>
        <strain evidence="2">MX1 / ATCC 50154</strain>
    </source>
</reference>
<evidence type="ECO:0000313" key="1">
    <source>
        <dbReference type="EMBL" id="EDQ89696.1"/>
    </source>
</evidence>
<gene>
    <name evidence="1" type="ORF">MONBRDRAFT_8078</name>
</gene>
<dbReference type="RefSeq" id="XP_001745725.1">
    <property type="nucleotide sequence ID" value="XM_001745673.1"/>
</dbReference>
<sequence>MVRWLQRVCGGVAAVLSGGLAMVYGSALSSPVEAVTDRAAARGFCEHSQYVTSYRCQRCFAVGHRSALWLAHGLRFGTGVPVYGLSMSDPGDPRAARARDHWAHSDEVGLRYHGRLINGHGPERDWRLSERPPDSLQRSHVLGEIRLRPQELLFIVMHEHAHLRCRDTLRLFAIQQFRIWTSALGAYFLLAPRSTIFRRVRLLACNHLGSTACAESFS</sequence>
<dbReference type="AlphaFoldDB" id="A9UYZ6"/>